<keyword evidence="1" id="KW-0812">Transmembrane</keyword>
<dbReference type="InterPro" id="IPR036291">
    <property type="entry name" value="NAD(P)-bd_dom_sf"/>
</dbReference>
<keyword evidence="4" id="KW-1185">Reference proteome</keyword>
<dbReference type="OrthoDB" id="9776313at2"/>
<protein>
    <submittedName>
        <fullName evidence="3">NAD-dependent epimerase/dehydratase family protein</fullName>
    </submittedName>
</protein>
<feature type="domain" description="NAD-dependent epimerase/dehydratase" evidence="2">
    <location>
        <begin position="3"/>
        <end position="201"/>
    </location>
</feature>
<dbReference type="Pfam" id="PF01370">
    <property type="entry name" value="Epimerase"/>
    <property type="match status" value="1"/>
</dbReference>
<evidence type="ECO:0000313" key="3">
    <source>
        <dbReference type="EMBL" id="RDS84298.1"/>
    </source>
</evidence>
<organism evidence="3 4">
    <name type="scientific">Dyella psychrodurans</name>
    <dbReference type="NCBI Taxonomy" id="1927960"/>
    <lineage>
        <taxon>Bacteria</taxon>
        <taxon>Pseudomonadati</taxon>
        <taxon>Pseudomonadota</taxon>
        <taxon>Gammaproteobacteria</taxon>
        <taxon>Lysobacterales</taxon>
        <taxon>Rhodanobacteraceae</taxon>
        <taxon>Dyella</taxon>
    </lineage>
</organism>
<keyword evidence="1" id="KW-1133">Transmembrane helix</keyword>
<gene>
    <name evidence="3" type="ORF">DWU99_11205</name>
</gene>
<accession>A0A370X7F1</accession>
<feature type="transmembrane region" description="Helical" evidence="1">
    <location>
        <begin position="407"/>
        <end position="426"/>
    </location>
</feature>
<keyword evidence="1" id="KW-0472">Membrane</keyword>
<evidence type="ECO:0000313" key="4">
    <source>
        <dbReference type="Proteomes" id="UP000255334"/>
    </source>
</evidence>
<reference evidence="3 4" key="1">
    <citation type="submission" date="2018-07" db="EMBL/GenBank/DDBJ databases">
        <title>Dyella monticola sp. nov. and Dyella psychrodurans sp. nov. isolated from monsoon evergreen broad-leaved forest soil of Dinghu Mountain, China.</title>
        <authorList>
            <person name="Gao Z."/>
            <person name="Qiu L."/>
        </authorList>
    </citation>
    <scope>NUCLEOTIDE SEQUENCE [LARGE SCALE GENOMIC DNA]</scope>
    <source>
        <strain evidence="3 4">4MSK11</strain>
    </source>
</reference>
<dbReference type="InterPro" id="IPR001509">
    <property type="entry name" value="Epimerase_deHydtase"/>
</dbReference>
<feature type="transmembrane region" description="Helical" evidence="1">
    <location>
        <begin position="380"/>
        <end position="401"/>
    </location>
</feature>
<dbReference type="SUPFAM" id="SSF51735">
    <property type="entry name" value="NAD(P)-binding Rossmann-fold domains"/>
    <property type="match status" value="1"/>
</dbReference>
<name>A0A370X7F1_9GAMM</name>
<dbReference type="InterPro" id="IPR025695">
    <property type="entry name" value="DoxX-like"/>
</dbReference>
<dbReference type="InterPro" id="IPR051207">
    <property type="entry name" value="ComplexI_NDUFA9_subunit"/>
</dbReference>
<dbReference type="PANTHER" id="PTHR12126:SF11">
    <property type="entry name" value="NADH DEHYDROGENASE [UBIQUINONE] 1 ALPHA SUBCOMPLEX SUBUNIT 9, MITOCHONDRIAL"/>
    <property type="match status" value="1"/>
</dbReference>
<dbReference type="EMBL" id="QRBF01000003">
    <property type="protein sequence ID" value="RDS84298.1"/>
    <property type="molecule type" value="Genomic_DNA"/>
</dbReference>
<dbReference type="Proteomes" id="UP000255334">
    <property type="component" value="Unassembled WGS sequence"/>
</dbReference>
<proteinExistence type="predicted"/>
<evidence type="ECO:0000256" key="1">
    <source>
        <dbReference type="SAM" id="Phobius"/>
    </source>
</evidence>
<dbReference type="PANTHER" id="PTHR12126">
    <property type="entry name" value="NADH-UBIQUINONE OXIDOREDUCTASE 39 KDA SUBUNIT-RELATED"/>
    <property type="match status" value="1"/>
</dbReference>
<sequence>MRVLVVGAYGFIGAHITAALTAAKHEVVCAVRGARIDSRFPGLKAVSCDMARDTTISDWLPRLEHIDAVVNCAGILREDGDNTFQAVHEEAPLALFRACVEQGIRRVIQISALGDPADGEFIASKHRGDAALSNLALDWLILRPSLVYSTYGSYGGTSLLRGLAALPWVLPLPGKGEQQLQPLSANDVGAAVVAALATTASTRQVIELVGPEILNLRDYLLAWRRWLGFAAPRIWSIPSFLGRIAAAAGERLGRGPLGQTISRMLERGNIGSADALEHMRSNLGLEPRRLIQVLDESPSQVQDRWHARLYFLLPLLRVSIALLWICSGVVGWWLPDARILHAAPGHALSPDASLVLARTTATADLLLGTLCILRWHSTFVLSLMLAMLLGYTIGIGVLWPTHWLDPFGGLLKNLPLIFALTILIATEERR</sequence>
<dbReference type="GO" id="GO:0044877">
    <property type="term" value="F:protein-containing complex binding"/>
    <property type="evidence" value="ECO:0007669"/>
    <property type="project" value="TreeGrafter"/>
</dbReference>
<dbReference type="AlphaFoldDB" id="A0A370X7F1"/>
<feature type="transmembrane region" description="Helical" evidence="1">
    <location>
        <begin position="354"/>
        <end position="373"/>
    </location>
</feature>
<feature type="transmembrane region" description="Helical" evidence="1">
    <location>
        <begin position="309"/>
        <end position="334"/>
    </location>
</feature>
<comment type="caution">
    <text evidence="3">The sequence shown here is derived from an EMBL/GenBank/DDBJ whole genome shotgun (WGS) entry which is preliminary data.</text>
</comment>
<evidence type="ECO:0000259" key="2">
    <source>
        <dbReference type="Pfam" id="PF01370"/>
    </source>
</evidence>
<dbReference type="RefSeq" id="WP_115478099.1">
    <property type="nucleotide sequence ID" value="NZ_QRBF01000003.1"/>
</dbReference>
<dbReference type="Pfam" id="PF13781">
    <property type="entry name" value="DoxX_3"/>
    <property type="match status" value="1"/>
</dbReference>
<dbReference type="Gene3D" id="3.40.50.720">
    <property type="entry name" value="NAD(P)-binding Rossmann-like Domain"/>
    <property type="match status" value="1"/>
</dbReference>